<dbReference type="EMBL" id="JAACJO010000015">
    <property type="protein sequence ID" value="KAF5350106.1"/>
    <property type="molecule type" value="Genomic_DNA"/>
</dbReference>
<dbReference type="InterPro" id="IPR056884">
    <property type="entry name" value="NPHP3-like_N"/>
</dbReference>
<evidence type="ECO:0000313" key="5">
    <source>
        <dbReference type="Proteomes" id="UP000559027"/>
    </source>
</evidence>
<feature type="region of interest" description="Disordered" evidence="2">
    <location>
        <begin position="1"/>
        <end position="36"/>
    </location>
</feature>
<evidence type="ECO:0000256" key="2">
    <source>
        <dbReference type="SAM" id="MobiDB-lite"/>
    </source>
</evidence>
<sequence>MPSSCSSSETRIGEDPFFSPADSLKVEDIQRNDTRSGFERLEDASLQEAMRDSSAREISRCFEGTRTEHRNSITSWAKGEWKSRQARVLWMDGPAGVGKSAIAQTCTEELEDNLTAAYFFSRANGWDEPDKLIPTIAYQLATRYPSYRSAVDAAIIRNRSVVQAWIPTQFEELIVKPLLKLNPEDRNAAKDSIILIDGLDECHDIDAQMTIIDVVTTSAAADTTPFLWGFFSRPEPHIVGAFSSTKASSITWHLTLPVQSADADEDIKSYLLDGLQTIKKKVENNSISVLWPSKDSVVQLVDQSDGLFIYATSAVRFIDEGSGSNVQGGPERRLQALLDPAEGPRASLSKLDQLYLLAMDQIPRKTLPNTLLVLYANHYLRSSKNKLKLPWHTIPILSPLLGLSHSDLHTAISPLASVLRVASADDDSYPSIRMYHSSFSDFLTNVERSTSEYCIKTSDVTSHFYSACLNALSRPLIPAPIAERYMAFMDEFDDDQEKEIIIHQAAIRVMIVLPAITPYFQFCEHPDILERLARIDWSNEASCYQASFPSADVVVFAKQIPDEWRRRIIGSYSKNFIQKAVSTVSGFRHGDSFVLGRGAKKALLACDRKGGLCYLKPHPKLES</sequence>
<reference evidence="4 5" key="1">
    <citation type="journal article" date="2020" name="ISME J.">
        <title>Uncovering the hidden diversity of litter-decomposition mechanisms in mushroom-forming fungi.</title>
        <authorList>
            <person name="Floudas D."/>
            <person name="Bentzer J."/>
            <person name="Ahren D."/>
            <person name="Johansson T."/>
            <person name="Persson P."/>
            <person name="Tunlid A."/>
        </authorList>
    </citation>
    <scope>NUCLEOTIDE SEQUENCE [LARGE SCALE GENOMIC DNA]</scope>
    <source>
        <strain evidence="4 5">CBS 146.42</strain>
    </source>
</reference>
<keyword evidence="5" id="KW-1185">Reference proteome</keyword>
<accession>A0A8H5CY07</accession>
<dbReference type="Pfam" id="PF24883">
    <property type="entry name" value="NPHP3_N"/>
    <property type="match status" value="1"/>
</dbReference>
<dbReference type="Proteomes" id="UP000559027">
    <property type="component" value="Unassembled WGS sequence"/>
</dbReference>
<dbReference type="PANTHER" id="PTHR10039">
    <property type="entry name" value="AMELOGENIN"/>
    <property type="match status" value="1"/>
</dbReference>
<name>A0A8H5CY07_9AGAR</name>
<dbReference type="SUPFAM" id="SSF52540">
    <property type="entry name" value="P-loop containing nucleoside triphosphate hydrolases"/>
    <property type="match status" value="1"/>
</dbReference>
<evidence type="ECO:0000256" key="1">
    <source>
        <dbReference type="ARBA" id="ARBA00022737"/>
    </source>
</evidence>
<protein>
    <recommendedName>
        <fullName evidence="3">Nephrocystin 3-like N-terminal domain-containing protein</fullName>
    </recommendedName>
</protein>
<evidence type="ECO:0000313" key="4">
    <source>
        <dbReference type="EMBL" id="KAF5350106.1"/>
    </source>
</evidence>
<gene>
    <name evidence="4" type="ORF">D9756_009236</name>
</gene>
<comment type="caution">
    <text evidence="4">The sequence shown here is derived from an EMBL/GenBank/DDBJ whole genome shotgun (WGS) entry which is preliminary data.</text>
</comment>
<feature type="domain" description="Nephrocystin 3-like N-terminal" evidence="3">
    <location>
        <begin position="80"/>
        <end position="231"/>
    </location>
</feature>
<dbReference type="OrthoDB" id="5967843at2759"/>
<dbReference type="InterPro" id="IPR027417">
    <property type="entry name" value="P-loop_NTPase"/>
</dbReference>
<keyword evidence="1" id="KW-0677">Repeat</keyword>
<feature type="compositionally biased region" description="Basic and acidic residues" evidence="2">
    <location>
        <begin position="24"/>
        <end position="36"/>
    </location>
</feature>
<organism evidence="4 5">
    <name type="scientific">Leucocoprinus leucothites</name>
    <dbReference type="NCBI Taxonomy" id="201217"/>
    <lineage>
        <taxon>Eukaryota</taxon>
        <taxon>Fungi</taxon>
        <taxon>Dikarya</taxon>
        <taxon>Basidiomycota</taxon>
        <taxon>Agaricomycotina</taxon>
        <taxon>Agaricomycetes</taxon>
        <taxon>Agaricomycetidae</taxon>
        <taxon>Agaricales</taxon>
        <taxon>Agaricineae</taxon>
        <taxon>Agaricaceae</taxon>
        <taxon>Leucocoprinus</taxon>
    </lineage>
</organism>
<dbReference type="Gene3D" id="3.40.50.300">
    <property type="entry name" value="P-loop containing nucleotide triphosphate hydrolases"/>
    <property type="match status" value="1"/>
</dbReference>
<evidence type="ECO:0000259" key="3">
    <source>
        <dbReference type="Pfam" id="PF24883"/>
    </source>
</evidence>
<dbReference type="AlphaFoldDB" id="A0A8H5CY07"/>
<dbReference type="PANTHER" id="PTHR10039:SF17">
    <property type="entry name" value="FUNGAL STAND N-TERMINAL GOODBYE DOMAIN-CONTAINING PROTEIN-RELATED"/>
    <property type="match status" value="1"/>
</dbReference>
<feature type="compositionally biased region" description="Polar residues" evidence="2">
    <location>
        <begin position="1"/>
        <end position="10"/>
    </location>
</feature>
<proteinExistence type="predicted"/>